<accession>A0A419RS05</accession>
<dbReference type="AlphaFoldDB" id="A0A419RS05"/>
<dbReference type="RefSeq" id="WP_120047544.1">
    <property type="nucleotide sequence ID" value="NZ_RAHX01000001.1"/>
</dbReference>
<keyword evidence="3" id="KW-1185">Reference proteome</keyword>
<comment type="caution">
    <text evidence="2">The sequence shown here is derived from an EMBL/GenBank/DDBJ whole genome shotgun (WGS) entry which is preliminary data.</text>
</comment>
<feature type="domain" description="Phosphodiester glycosidase" evidence="1">
    <location>
        <begin position="83"/>
        <end position="229"/>
    </location>
</feature>
<evidence type="ECO:0000259" key="1">
    <source>
        <dbReference type="Pfam" id="PF09992"/>
    </source>
</evidence>
<sequence>MRRALALVACLTLTACELHFEGEQPEEFVSICEPVLFEDTPLTHCTADPAEHTVSTDLSPEGEDAPYRSLRAFSRQPHENGVVVLAMNAGMYDGEGQPVGYYVEGGRRLMPLNQNDGPGNFHLLPNGVFFGEPEGPWRVLETEAFAYAVEDRPDFATQSGPMLVIDGELHPDLDPDGDSRKIRNGVGVDASGRAHFLISEAPVSFGKFARYYRDVLNVDNALFLDGSVSQIWDPARERLDAGPKIGPLLVVRMKDDEK</sequence>
<name>A0A419RS05_9SPHN</name>
<protein>
    <recommendedName>
        <fullName evidence="1">Phosphodiester glycosidase domain-containing protein</fullName>
    </recommendedName>
</protein>
<dbReference type="InterPro" id="IPR018711">
    <property type="entry name" value="NAGPA"/>
</dbReference>
<dbReference type="EMBL" id="RAHX01000001">
    <property type="protein sequence ID" value="RJY08549.1"/>
    <property type="molecule type" value="Genomic_DNA"/>
</dbReference>
<gene>
    <name evidence="2" type="ORF">D6201_03490</name>
</gene>
<dbReference type="Pfam" id="PF09992">
    <property type="entry name" value="NAGPA"/>
    <property type="match status" value="1"/>
</dbReference>
<evidence type="ECO:0000313" key="2">
    <source>
        <dbReference type="EMBL" id="RJY08549.1"/>
    </source>
</evidence>
<reference evidence="2 3" key="1">
    <citation type="journal article" date="2017" name="Int. J. Syst. Evol. Microbiol.">
        <title>Erythrobacter aquimixticola sp. nov., isolated from the junction between the ocean and a freshwater spring.</title>
        <authorList>
            <person name="Park S."/>
            <person name="Jung Y.T."/>
            <person name="Choi S.J."/>
            <person name="Yoon J.H."/>
        </authorList>
    </citation>
    <scope>NUCLEOTIDE SEQUENCE [LARGE SCALE GENOMIC DNA]</scope>
    <source>
        <strain evidence="2 3">JSSK-14</strain>
    </source>
</reference>
<proteinExistence type="predicted"/>
<dbReference type="PROSITE" id="PS51257">
    <property type="entry name" value="PROKAR_LIPOPROTEIN"/>
    <property type="match status" value="1"/>
</dbReference>
<evidence type="ECO:0000313" key="3">
    <source>
        <dbReference type="Proteomes" id="UP000285232"/>
    </source>
</evidence>
<dbReference type="OrthoDB" id="5515706at2"/>
<organism evidence="2 3">
    <name type="scientific">Aurantiacibacter aquimixticola</name>
    <dbReference type="NCBI Taxonomy" id="1958945"/>
    <lineage>
        <taxon>Bacteria</taxon>
        <taxon>Pseudomonadati</taxon>
        <taxon>Pseudomonadota</taxon>
        <taxon>Alphaproteobacteria</taxon>
        <taxon>Sphingomonadales</taxon>
        <taxon>Erythrobacteraceae</taxon>
        <taxon>Aurantiacibacter</taxon>
    </lineage>
</organism>
<dbReference type="Proteomes" id="UP000285232">
    <property type="component" value="Unassembled WGS sequence"/>
</dbReference>